<feature type="region of interest" description="Disordered" evidence="1">
    <location>
        <begin position="178"/>
        <end position="239"/>
    </location>
</feature>
<dbReference type="Gene3D" id="2.70.98.10">
    <property type="match status" value="1"/>
</dbReference>
<feature type="compositionally biased region" description="Low complexity" evidence="1">
    <location>
        <begin position="178"/>
        <end position="187"/>
    </location>
</feature>
<dbReference type="EMBL" id="LIIN01000007">
    <property type="protein sequence ID" value="KZX22445.1"/>
    <property type="molecule type" value="Genomic_DNA"/>
</dbReference>
<dbReference type="InterPro" id="IPR014718">
    <property type="entry name" value="GH-type_carb-bd"/>
</dbReference>
<evidence type="ECO:0000256" key="1">
    <source>
        <dbReference type="SAM" id="MobiDB-lite"/>
    </source>
</evidence>
<dbReference type="GO" id="GO:0030246">
    <property type="term" value="F:carbohydrate binding"/>
    <property type="evidence" value="ECO:0007669"/>
    <property type="project" value="InterPro"/>
</dbReference>
<dbReference type="Proteomes" id="UP000076717">
    <property type="component" value="Unassembled WGS sequence"/>
</dbReference>
<dbReference type="InterPro" id="IPR037481">
    <property type="entry name" value="LacX"/>
</dbReference>
<dbReference type="GO" id="GO:0005975">
    <property type="term" value="P:carbohydrate metabolic process"/>
    <property type="evidence" value="ECO:0007669"/>
    <property type="project" value="InterPro"/>
</dbReference>
<comment type="caution">
    <text evidence="2">The sequence shown here is derived from an EMBL/GenBank/DDBJ whole genome shotgun (WGS) entry which is preliminary data.</text>
</comment>
<dbReference type="AlphaFoldDB" id="A0A166IID5"/>
<proteinExistence type="predicted"/>
<evidence type="ECO:0000313" key="2">
    <source>
        <dbReference type="EMBL" id="KZX22445.1"/>
    </source>
</evidence>
<dbReference type="Pfam" id="PF01263">
    <property type="entry name" value="Aldose_epim"/>
    <property type="match status" value="1"/>
</dbReference>
<sequence length="517" mass="56088">MLGAVDPQDGPQVQRALLLGHGHREAGVAREPDGALLGCKEGDRGRVGVLEQLPEQRALVVVEVDPVRILAEVDGPGGAVQRCEFGEPALMLGIEREPVGLEVQRLPGERAAVPRPAPPPHHRARREPVLPPLVGVIALRADALARRGPPRIVGATHQPPQLELQADRRQHRSGLALEGAAELGDAGTPRSRGRLGGHRTIVPRTPDTLAERPRDPGDGQNRSMSSSDSPEPTVLTVGSESLRIALTTAGAEMTSLRDGEGREYLWQAGPEWRRHAPVLFPIIGRLPNDTLHHEGLDYPMGQHGIARDRVFELAGVSADEAVFRLRSDQDTRAVFPFDWTLLIAYAVTGATVRITQTVENRGAGPLGVSVGNHPAFALPLPAARGEHRIRFAQPEPEGFRRAPENLLLEQRHPAPLENGALRVDDTHFEQGVMIFDESRRRSLRLEAEGAARSVEVDTGDFDVVGVWKPVGAPFVCLEPWRGVPTPEGWDGDIVDKPRQLVLGAGEQRSLSYSIALV</sequence>
<protein>
    <submittedName>
        <fullName evidence="2">Aldose 1-epimerase</fullName>
    </submittedName>
</protein>
<gene>
    <name evidence="2" type="ORF">ACH61_00426</name>
</gene>
<dbReference type="InterPro" id="IPR011013">
    <property type="entry name" value="Gal_mutarotase_sf_dom"/>
</dbReference>
<dbReference type="InterPro" id="IPR008183">
    <property type="entry name" value="Aldose_1/G6P_1-epimerase"/>
</dbReference>
<dbReference type="SUPFAM" id="SSF74650">
    <property type="entry name" value="Galactose mutarotase-like"/>
    <property type="match status" value="1"/>
</dbReference>
<name>A0A166IID5_9MICO</name>
<evidence type="ECO:0000313" key="3">
    <source>
        <dbReference type="Proteomes" id="UP000076717"/>
    </source>
</evidence>
<accession>A0A166IID5</accession>
<dbReference type="PATRIC" id="fig|1671680.3.peg.450"/>
<dbReference type="GO" id="GO:0016853">
    <property type="term" value="F:isomerase activity"/>
    <property type="evidence" value="ECO:0007669"/>
    <property type="project" value="InterPro"/>
</dbReference>
<feature type="compositionally biased region" description="Polar residues" evidence="1">
    <location>
        <begin position="220"/>
        <end position="230"/>
    </location>
</feature>
<keyword evidence="3" id="KW-1185">Reference proteome</keyword>
<organism evidence="2 3">
    <name type="scientific">Rathayibacter tanaceti</name>
    <dbReference type="NCBI Taxonomy" id="1671680"/>
    <lineage>
        <taxon>Bacteria</taxon>
        <taxon>Bacillati</taxon>
        <taxon>Actinomycetota</taxon>
        <taxon>Actinomycetes</taxon>
        <taxon>Micrococcales</taxon>
        <taxon>Microbacteriaceae</taxon>
        <taxon>Rathayibacter</taxon>
    </lineage>
</organism>
<dbReference type="CDD" id="cd09024">
    <property type="entry name" value="Aldose_epim_lacX"/>
    <property type="match status" value="1"/>
</dbReference>
<reference evidence="2 3" key="1">
    <citation type="submission" date="2015-08" db="EMBL/GenBank/DDBJ databases">
        <title>Draft Genome Sequence of Rathayibacter sp. Strain VKM Ac-2596 Isolated from Leaf Gall Induced by Plant-Parasitic Nematodes.</title>
        <authorList>
            <person name="Vasilenko O.V."/>
            <person name="Starodumova I.P."/>
            <person name="Tarlachkov S.V."/>
            <person name="Dorofeeva L.V."/>
            <person name="Evtushenko L.I."/>
        </authorList>
    </citation>
    <scope>NUCLEOTIDE SEQUENCE [LARGE SCALE GENOMIC DNA]</scope>
    <source>
        <strain evidence="2 3">VKM Ac-2596</strain>
    </source>
</reference>